<dbReference type="EMBL" id="GBRH01162748">
    <property type="protein sequence ID" value="JAE35148.1"/>
    <property type="molecule type" value="Transcribed_RNA"/>
</dbReference>
<dbReference type="AlphaFoldDB" id="A0A0A9HQH7"/>
<name>A0A0A9HQH7_ARUDO</name>
<sequence>MFKPIASSNKGWPTSVAGNPFNLHISSSNGRIHSMWSTKSCNFESLLSPPFQAQNEGAA</sequence>
<reference evidence="1" key="1">
    <citation type="submission" date="2014-09" db="EMBL/GenBank/DDBJ databases">
        <authorList>
            <person name="Magalhaes I.L.F."/>
            <person name="Oliveira U."/>
            <person name="Santos F.R."/>
            <person name="Vidigal T.H.D.A."/>
            <person name="Brescovit A.D."/>
            <person name="Santos A.J."/>
        </authorList>
    </citation>
    <scope>NUCLEOTIDE SEQUENCE</scope>
    <source>
        <tissue evidence="1">Shoot tissue taken approximately 20 cm above the soil surface</tissue>
    </source>
</reference>
<accession>A0A0A9HQH7</accession>
<organism evidence="1">
    <name type="scientific">Arundo donax</name>
    <name type="common">Giant reed</name>
    <name type="synonym">Donax arundinaceus</name>
    <dbReference type="NCBI Taxonomy" id="35708"/>
    <lineage>
        <taxon>Eukaryota</taxon>
        <taxon>Viridiplantae</taxon>
        <taxon>Streptophyta</taxon>
        <taxon>Embryophyta</taxon>
        <taxon>Tracheophyta</taxon>
        <taxon>Spermatophyta</taxon>
        <taxon>Magnoliopsida</taxon>
        <taxon>Liliopsida</taxon>
        <taxon>Poales</taxon>
        <taxon>Poaceae</taxon>
        <taxon>PACMAD clade</taxon>
        <taxon>Arundinoideae</taxon>
        <taxon>Arundineae</taxon>
        <taxon>Arundo</taxon>
    </lineage>
</organism>
<reference evidence="1" key="2">
    <citation type="journal article" date="2015" name="Data Brief">
        <title>Shoot transcriptome of the giant reed, Arundo donax.</title>
        <authorList>
            <person name="Barrero R.A."/>
            <person name="Guerrero F.D."/>
            <person name="Moolhuijzen P."/>
            <person name="Goolsby J.A."/>
            <person name="Tidwell J."/>
            <person name="Bellgard S.E."/>
            <person name="Bellgard M.I."/>
        </authorList>
    </citation>
    <scope>NUCLEOTIDE SEQUENCE</scope>
    <source>
        <tissue evidence="1">Shoot tissue taken approximately 20 cm above the soil surface</tissue>
    </source>
</reference>
<proteinExistence type="predicted"/>
<evidence type="ECO:0000313" key="1">
    <source>
        <dbReference type="EMBL" id="JAE35148.1"/>
    </source>
</evidence>
<protein>
    <submittedName>
        <fullName evidence="1">Uncharacterized protein</fullName>
    </submittedName>
</protein>